<dbReference type="PROSITE" id="PS00028">
    <property type="entry name" value="ZINC_FINGER_C2H2_1"/>
    <property type="match status" value="4"/>
</dbReference>
<evidence type="ECO:0000256" key="7">
    <source>
        <dbReference type="PROSITE-ProRule" id="PRU00042"/>
    </source>
</evidence>
<evidence type="ECO:0000313" key="10">
    <source>
        <dbReference type="Proteomes" id="UP000215335"/>
    </source>
</evidence>
<evidence type="ECO:0000256" key="3">
    <source>
        <dbReference type="ARBA" id="ARBA00022737"/>
    </source>
</evidence>
<feature type="domain" description="C2H2-type" evidence="8">
    <location>
        <begin position="276"/>
        <end position="303"/>
    </location>
</feature>
<comment type="caution">
    <text evidence="9">The sequence shown here is derived from an EMBL/GenBank/DDBJ whole genome shotgun (WGS) entry which is preliminary data.</text>
</comment>
<organism evidence="9 10">
    <name type="scientific">Trichomalopsis sarcophagae</name>
    <dbReference type="NCBI Taxonomy" id="543379"/>
    <lineage>
        <taxon>Eukaryota</taxon>
        <taxon>Metazoa</taxon>
        <taxon>Ecdysozoa</taxon>
        <taxon>Arthropoda</taxon>
        <taxon>Hexapoda</taxon>
        <taxon>Insecta</taxon>
        <taxon>Pterygota</taxon>
        <taxon>Neoptera</taxon>
        <taxon>Endopterygota</taxon>
        <taxon>Hymenoptera</taxon>
        <taxon>Apocrita</taxon>
        <taxon>Proctotrupomorpha</taxon>
        <taxon>Chalcidoidea</taxon>
        <taxon>Pteromalidae</taxon>
        <taxon>Pteromalinae</taxon>
        <taxon>Trichomalopsis</taxon>
    </lineage>
</organism>
<dbReference type="Gene3D" id="3.30.160.60">
    <property type="entry name" value="Classic Zinc Finger"/>
    <property type="match status" value="3"/>
</dbReference>
<reference evidence="9 10" key="1">
    <citation type="journal article" date="2017" name="Curr. Biol.">
        <title>The Evolution of Venom by Co-option of Single-Copy Genes.</title>
        <authorList>
            <person name="Martinson E.O."/>
            <person name="Mrinalini"/>
            <person name="Kelkar Y.D."/>
            <person name="Chang C.H."/>
            <person name="Werren J.H."/>
        </authorList>
    </citation>
    <scope>NUCLEOTIDE SEQUENCE [LARGE SCALE GENOMIC DNA]</scope>
    <source>
        <strain evidence="9 10">Alberta</strain>
        <tissue evidence="9">Whole body</tissue>
    </source>
</reference>
<dbReference type="GO" id="GO:0005634">
    <property type="term" value="C:nucleus"/>
    <property type="evidence" value="ECO:0007669"/>
    <property type="project" value="UniProtKB-SubCell"/>
</dbReference>
<feature type="domain" description="C2H2-type" evidence="8">
    <location>
        <begin position="191"/>
        <end position="218"/>
    </location>
</feature>
<dbReference type="GO" id="GO:0008270">
    <property type="term" value="F:zinc ion binding"/>
    <property type="evidence" value="ECO:0007669"/>
    <property type="project" value="UniProtKB-KW"/>
</dbReference>
<keyword evidence="5" id="KW-0862">Zinc</keyword>
<evidence type="ECO:0000256" key="5">
    <source>
        <dbReference type="ARBA" id="ARBA00022833"/>
    </source>
</evidence>
<sequence length="352" mass="41034">MLPFDRRSEDEVTRADYSSLIVLRFASSQVETTLPRRTSVLSENILLRSVILSDNRAVVKCLSRRIVRFFKRGIMRVKTVPRHLPRVRKFEDNNFVCLKSVNSSSYKDMIQEMNLVIREQSIIPQSSFEQWQPFSTDVKVEAVDLSVKNGTSVAPAPVVEEHKFKDTYLYQIMTDPNFLKKINCEKQPSKSSCPYCKKEFASESEMKSHLNVQPDESKQLVCCACGKSFAQKRYLRYHQRSHSERNKYACRICTRKYSRHDNLTRHNIFHTNPDKFPCNSCERTFARKDLLNKHLKCHENKYKFHCDLCQKYFKGPITLENHMKLFHSSTGEASGESFSSLRACMSNGDEKH</sequence>
<proteinExistence type="predicted"/>
<evidence type="ECO:0000313" key="9">
    <source>
        <dbReference type="EMBL" id="OXU23973.1"/>
    </source>
</evidence>
<comment type="subcellular location">
    <subcellularLocation>
        <location evidence="1">Nucleus</location>
    </subcellularLocation>
</comment>
<keyword evidence="10" id="KW-1185">Reference proteome</keyword>
<evidence type="ECO:0000256" key="4">
    <source>
        <dbReference type="ARBA" id="ARBA00022771"/>
    </source>
</evidence>
<gene>
    <name evidence="9" type="ORF">TSAR_011303</name>
</gene>
<dbReference type="Proteomes" id="UP000215335">
    <property type="component" value="Unassembled WGS sequence"/>
</dbReference>
<dbReference type="Pfam" id="PF00096">
    <property type="entry name" value="zf-C2H2"/>
    <property type="match status" value="4"/>
</dbReference>
<protein>
    <recommendedName>
        <fullName evidence="8">C2H2-type domain-containing protein</fullName>
    </recommendedName>
</protein>
<keyword evidence="2" id="KW-0479">Metal-binding</keyword>
<dbReference type="SUPFAM" id="SSF57667">
    <property type="entry name" value="beta-beta-alpha zinc fingers"/>
    <property type="match status" value="3"/>
</dbReference>
<name>A0A232F090_9HYME</name>
<evidence type="ECO:0000256" key="6">
    <source>
        <dbReference type="ARBA" id="ARBA00023242"/>
    </source>
</evidence>
<dbReference type="Pfam" id="PF12874">
    <property type="entry name" value="zf-met"/>
    <property type="match status" value="1"/>
</dbReference>
<dbReference type="PANTHER" id="PTHR24394">
    <property type="entry name" value="ZINC FINGER PROTEIN"/>
    <property type="match status" value="1"/>
</dbReference>
<keyword evidence="4 7" id="KW-0863">Zinc-finger</keyword>
<dbReference type="OrthoDB" id="1405595at2759"/>
<dbReference type="STRING" id="543379.A0A232F090"/>
<dbReference type="PANTHER" id="PTHR24394:SF29">
    <property type="entry name" value="MYONEURIN"/>
    <property type="match status" value="1"/>
</dbReference>
<feature type="domain" description="C2H2-type" evidence="8">
    <location>
        <begin position="248"/>
        <end position="275"/>
    </location>
</feature>
<feature type="domain" description="C2H2-type" evidence="8">
    <location>
        <begin position="304"/>
        <end position="332"/>
    </location>
</feature>
<accession>A0A232F090</accession>
<keyword evidence="6" id="KW-0539">Nucleus</keyword>
<evidence type="ECO:0000256" key="1">
    <source>
        <dbReference type="ARBA" id="ARBA00004123"/>
    </source>
</evidence>
<evidence type="ECO:0000259" key="8">
    <source>
        <dbReference type="PROSITE" id="PS50157"/>
    </source>
</evidence>
<feature type="domain" description="C2H2-type" evidence="8">
    <location>
        <begin position="220"/>
        <end position="247"/>
    </location>
</feature>
<dbReference type="InterPro" id="IPR036236">
    <property type="entry name" value="Znf_C2H2_sf"/>
</dbReference>
<dbReference type="SMART" id="SM00355">
    <property type="entry name" value="ZnF_C2H2"/>
    <property type="match status" value="5"/>
</dbReference>
<evidence type="ECO:0000256" key="2">
    <source>
        <dbReference type="ARBA" id="ARBA00022723"/>
    </source>
</evidence>
<keyword evidence="3" id="KW-0677">Repeat</keyword>
<dbReference type="PROSITE" id="PS50157">
    <property type="entry name" value="ZINC_FINGER_C2H2_2"/>
    <property type="match status" value="5"/>
</dbReference>
<dbReference type="GO" id="GO:0000981">
    <property type="term" value="F:DNA-binding transcription factor activity, RNA polymerase II-specific"/>
    <property type="evidence" value="ECO:0007669"/>
    <property type="project" value="TreeGrafter"/>
</dbReference>
<dbReference type="EMBL" id="NNAY01001439">
    <property type="protein sequence ID" value="OXU23973.1"/>
    <property type="molecule type" value="Genomic_DNA"/>
</dbReference>
<dbReference type="InterPro" id="IPR013087">
    <property type="entry name" value="Znf_C2H2_type"/>
</dbReference>
<dbReference type="AlphaFoldDB" id="A0A232F090"/>